<protein>
    <submittedName>
        <fullName evidence="2">Uncharacterized protein</fullName>
    </submittedName>
</protein>
<keyword evidence="3" id="KW-1185">Reference proteome</keyword>
<evidence type="ECO:0000313" key="3">
    <source>
        <dbReference type="Proteomes" id="UP000799424"/>
    </source>
</evidence>
<evidence type="ECO:0000313" key="2">
    <source>
        <dbReference type="EMBL" id="KAF2828462.1"/>
    </source>
</evidence>
<feature type="region of interest" description="Disordered" evidence="1">
    <location>
        <begin position="1153"/>
        <end position="1215"/>
    </location>
</feature>
<gene>
    <name evidence="2" type="ORF">CC86DRAFT_437682</name>
</gene>
<accession>A0A6A7A586</accession>
<evidence type="ECO:0000256" key="1">
    <source>
        <dbReference type="SAM" id="MobiDB-lite"/>
    </source>
</evidence>
<reference evidence="2" key="1">
    <citation type="journal article" date="2020" name="Stud. Mycol.">
        <title>101 Dothideomycetes genomes: a test case for predicting lifestyles and emergence of pathogens.</title>
        <authorList>
            <person name="Haridas S."/>
            <person name="Albert R."/>
            <person name="Binder M."/>
            <person name="Bloem J."/>
            <person name="Labutti K."/>
            <person name="Salamov A."/>
            <person name="Andreopoulos B."/>
            <person name="Baker S."/>
            <person name="Barry K."/>
            <person name="Bills G."/>
            <person name="Bluhm B."/>
            <person name="Cannon C."/>
            <person name="Castanera R."/>
            <person name="Culley D."/>
            <person name="Daum C."/>
            <person name="Ezra D."/>
            <person name="Gonzalez J."/>
            <person name="Henrissat B."/>
            <person name="Kuo A."/>
            <person name="Liang C."/>
            <person name="Lipzen A."/>
            <person name="Lutzoni F."/>
            <person name="Magnuson J."/>
            <person name="Mondo S."/>
            <person name="Nolan M."/>
            <person name="Ohm R."/>
            <person name="Pangilinan J."/>
            <person name="Park H.-J."/>
            <person name="Ramirez L."/>
            <person name="Alfaro M."/>
            <person name="Sun H."/>
            <person name="Tritt A."/>
            <person name="Yoshinaga Y."/>
            <person name="Zwiers L.-H."/>
            <person name="Turgeon B."/>
            <person name="Goodwin S."/>
            <person name="Spatafora J."/>
            <person name="Crous P."/>
            <person name="Grigoriev I."/>
        </authorList>
    </citation>
    <scope>NUCLEOTIDE SEQUENCE</scope>
    <source>
        <strain evidence="2">CBS 113818</strain>
    </source>
</reference>
<dbReference type="EMBL" id="MU006222">
    <property type="protein sequence ID" value="KAF2828462.1"/>
    <property type="molecule type" value="Genomic_DNA"/>
</dbReference>
<proteinExistence type="predicted"/>
<feature type="compositionally biased region" description="Polar residues" evidence="1">
    <location>
        <begin position="1165"/>
        <end position="1181"/>
    </location>
</feature>
<dbReference type="OrthoDB" id="3750421at2759"/>
<feature type="region of interest" description="Disordered" evidence="1">
    <location>
        <begin position="1"/>
        <end position="48"/>
    </location>
</feature>
<organism evidence="2 3">
    <name type="scientific">Ophiobolus disseminans</name>
    <dbReference type="NCBI Taxonomy" id="1469910"/>
    <lineage>
        <taxon>Eukaryota</taxon>
        <taxon>Fungi</taxon>
        <taxon>Dikarya</taxon>
        <taxon>Ascomycota</taxon>
        <taxon>Pezizomycotina</taxon>
        <taxon>Dothideomycetes</taxon>
        <taxon>Pleosporomycetidae</taxon>
        <taxon>Pleosporales</taxon>
        <taxon>Pleosporineae</taxon>
        <taxon>Phaeosphaeriaceae</taxon>
        <taxon>Ophiobolus</taxon>
    </lineage>
</organism>
<sequence>MSNPRVDGEISTELVTEATGRSKRKSSAIPTKKSSRKKRKTNKALSAEPVVESEDATIVVNVPQAVDTVNATQDATNVALALEQARNQTNRFHLADLLIKFIFQIDTDAAVLDLLAGEWTQNMGYYRNTTKELYSTFDAVFFEWLKIQKAIIEFKSHTLPTSSMALKDKARRMLAHNQLRAQHAHWTALTYEVRGKPLESVQALSLMLCNVVAMLGHENLATYEEGLRAMGEEVKKLHGGEDVGAAADNWILELDEMLILGSFRKRGISNKKVKDYPTREHMTHDAPATKMQLVRKVQIRIPPLARRYFYTLATHTQLYSRLLRASTFVRMTKLLPGAMDVSTPTPAPAPVAGSAVTVADSMDSQGRASLPPTQVGIEGIGNEQQATAQTHPVPTGLAGPTAYDRAFWARRMANSTSGGLTIRQINNALGLKREGGTAMQRGPPTYVGDNVTQLAQEVATLSAQLPLDKDQLLDVAVSPDSIGAKVDDLLKKFKTIWSVDQDKSWLIQASEGVQEYPKDLKYNEIHDRAILKEYLRQWVILKALNTYKYQRNKPPRSIEKVTDVQKLPNGKLPHVPSAYSRAYWAHKIEVPHGGSLSIRSVADSLGLEFEEGRATGDVSFQDPKARQLKIAINAIIRTLPNDKDSLLDIAATPEKLYDNIDQLLLKFGDALWGGNIQDVKGDPQRLVYGRLADRIQIRNYLRLWILVRALRSYDYTWKLESRVENQTVETQDTPQVTTGTEYDLENYAPVGSDAALTPSIHVNEITNTLHTTSFANIWRLDSRGGNQTVETQDTPVTAGNEYDYEGFAPDSFDATLTPSIQINEITKTLDTTSFPKHVSATPQLEPRVTATLDGNLRGYGGAFVPKTAANLAAATSSQSDNIAMVIDGSSGRAVRSTRKPMATYNETILNGGGRHTPTKYLENHHKNVLRGSLNDRGPEIRPGSSRSSTPLIPNDTQTPASNPLDLSQPWKEATWRRFIDRSPLRMSIFPSSLGFQTHHTQKGLEIDHPSGIELHGDVDHLASRLYAELQADQLLTAAVNRKFLDEIIRNMEVKYAPGIWDQGADRRKLLQAGANETYPQDLVSQKEEDCEIIRLHLHQWVFAKAFSNLRKNGDSQVARAAILTALKQPNPDGNAGKVQDMPFDLSLLKKPEVAATEETTKPEASATSTDDTPSPIRSSTQEDSDKPTSSGKRKYCTSPDSLSPEHTPKKLKPTLPPAKMLTTIFLQYLDTPCLEQEFFTEEEDTLDAISHQLTLTTPHLPTLLGSESVSTEFASLLNAWLTYRRAILSVRKREHVPEAEGMNDVYRKIFHSRLLTELRVARDAFIDVDAESELMPDSVICMAFESLQETVQEGEEVRGKVNDGFGGLDDELGELGDRLGCGWWLFGPLH</sequence>
<feature type="compositionally biased region" description="Polar residues" evidence="1">
    <location>
        <begin position="944"/>
        <end position="965"/>
    </location>
</feature>
<feature type="compositionally biased region" description="Basic residues" evidence="1">
    <location>
        <begin position="33"/>
        <end position="42"/>
    </location>
</feature>
<name>A0A6A7A586_9PLEO</name>
<dbReference type="Proteomes" id="UP000799424">
    <property type="component" value="Unassembled WGS sequence"/>
</dbReference>
<feature type="region of interest" description="Disordered" evidence="1">
    <location>
        <begin position="929"/>
        <end position="966"/>
    </location>
</feature>